<gene>
    <name evidence="2" type="ORF">PHYBOEH_001759</name>
</gene>
<comment type="caution">
    <text evidence="2">The sequence shown here is derived from an EMBL/GenBank/DDBJ whole genome shotgun (WGS) entry which is preliminary data.</text>
</comment>
<name>A0A8T1XBC4_9STRA</name>
<protein>
    <recommendedName>
        <fullName evidence="4">F-box domain-containing protein</fullName>
    </recommendedName>
</protein>
<dbReference type="OrthoDB" id="95598at2759"/>
<evidence type="ECO:0008006" key="4">
    <source>
        <dbReference type="Google" id="ProtNLM"/>
    </source>
</evidence>
<evidence type="ECO:0000313" key="2">
    <source>
        <dbReference type="EMBL" id="KAG7401343.1"/>
    </source>
</evidence>
<reference evidence="2" key="1">
    <citation type="submission" date="2021-02" db="EMBL/GenBank/DDBJ databases">
        <authorList>
            <person name="Palmer J.M."/>
        </authorList>
    </citation>
    <scope>NUCLEOTIDE SEQUENCE</scope>
    <source>
        <strain evidence="2">SCRP23</strain>
    </source>
</reference>
<keyword evidence="1" id="KW-0732">Signal</keyword>
<evidence type="ECO:0000256" key="1">
    <source>
        <dbReference type="SAM" id="SignalP"/>
    </source>
</evidence>
<sequence>MTTLPRAVLELIVSFAVKEVSAVKVLPTKQRGYRRLVRVDKTPLAVIAEWRLVCSYWRDLLGEILAQYQQRTFKVDLSYKFLEQQTEALQEVIQAGTHVRELRIALFGHSSRDRAVKMTQLVDWEELLRGCPNLERLDVSKMAFLTRRRLGEVLDAASHFCLKLEALVLPLPLGWKKRVVQMVDDDNDAELVQHLASALEHWLIRGSRAASGTGVLSFISGMSPLIQQRNVKIGILRGIDKTIVSLLKLVAQEPAGTFADRAFALMLVNVANLRGFSRKTRSPSAWKDRLKELHGRLQTSHPTLRFQLELEQQRPRPGATIKDVSEIHYVANFSIFSINWKFPDVADGTFFRGDISNSDPFEWVVQC</sequence>
<evidence type="ECO:0000313" key="3">
    <source>
        <dbReference type="Proteomes" id="UP000693981"/>
    </source>
</evidence>
<feature type="signal peptide" evidence="1">
    <location>
        <begin position="1"/>
        <end position="22"/>
    </location>
</feature>
<dbReference type="EMBL" id="JAGDFL010000014">
    <property type="protein sequence ID" value="KAG7401343.1"/>
    <property type="molecule type" value="Genomic_DNA"/>
</dbReference>
<dbReference type="Proteomes" id="UP000693981">
    <property type="component" value="Unassembled WGS sequence"/>
</dbReference>
<feature type="chain" id="PRO_5035724148" description="F-box domain-containing protein" evidence="1">
    <location>
        <begin position="23"/>
        <end position="367"/>
    </location>
</feature>
<keyword evidence="3" id="KW-1185">Reference proteome</keyword>
<organism evidence="2 3">
    <name type="scientific">Phytophthora boehmeriae</name>
    <dbReference type="NCBI Taxonomy" id="109152"/>
    <lineage>
        <taxon>Eukaryota</taxon>
        <taxon>Sar</taxon>
        <taxon>Stramenopiles</taxon>
        <taxon>Oomycota</taxon>
        <taxon>Peronosporomycetes</taxon>
        <taxon>Peronosporales</taxon>
        <taxon>Peronosporaceae</taxon>
        <taxon>Phytophthora</taxon>
    </lineage>
</organism>
<proteinExistence type="predicted"/>
<dbReference type="AlphaFoldDB" id="A0A8T1XBC4"/>
<accession>A0A8T1XBC4</accession>